<dbReference type="RefSeq" id="WP_149776714.1">
    <property type="nucleotide sequence ID" value="NZ_FQVK01000021.1"/>
</dbReference>
<accession>A0A1M4ZSW0</accession>
<dbReference type="Proteomes" id="UP000325134">
    <property type="component" value="Unassembled WGS sequence"/>
</dbReference>
<organism evidence="1 2">
    <name type="scientific">Ruegeria intermedia</name>
    <dbReference type="NCBI Taxonomy" id="996115"/>
    <lineage>
        <taxon>Bacteria</taxon>
        <taxon>Pseudomonadati</taxon>
        <taxon>Pseudomonadota</taxon>
        <taxon>Alphaproteobacteria</taxon>
        <taxon>Rhodobacterales</taxon>
        <taxon>Roseobacteraceae</taxon>
        <taxon>Ruegeria</taxon>
    </lineage>
</organism>
<evidence type="ECO:0000313" key="1">
    <source>
        <dbReference type="EMBL" id="SHF20636.1"/>
    </source>
</evidence>
<protein>
    <submittedName>
        <fullName evidence="1">Uncharacterized protein</fullName>
    </submittedName>
</protein>
<dbReference type="EMBL" id="FQVK01000021">
    <property type="protein sequence ID" value="SHF20636.1"/>
    <property type="molecule type" value="Genomic_DNA"/>
</dbReference>
<keyword evidence="2" id="KW-1185">Reference proteome</keyword>
<evidence type="ECO:0000313" key="2">
    <source>
        <dbReference type="Proteomes" id="UP000325134"/>
    </source>
</evidence>
<name>A0A1M4ZSW0_9RHOB</name>
<reference evidence="1 2" key="1">
    <citation type="submission" date="2016-11" db="EMBL/GenBank/DDBJ databases">
        <authorList>
            <person name="Varghese N."/>
            <person name="Submissions S."/>
        </authorList>
    </citation>
    <scope>NUCLEOTIDE SEQUENCE [LARGE SCALE GENOMIC DNA]</scope>
    <source>
        <strain evidence="1 2">DSM 29341</strain>
    </source>
</reference>
<gene>
    <name evidence="1" type="ORF">SAMN05444279_12135</name>
</gene>
<proteinExistence type="predicted"/>
<dbReference type="OrthoDB" id="7728363at2"/>
<sequence>MFDLYHDTLKELREFMSSHSEALQNASVLLGGQPALRQTQALLDEIVSAPGLTRSLRRRIAALHDLFALKNVHDPETLEAAYFAEIDPGSPIVEELCLLSEALKDAIYRQQDIDLITLIEADPAA</sequence>
<dbReference type="AlphaFoldDB" id="A0A1M4ZSW0"/>